<comment type="caution">
    <text evidence="1">The sequence shown here is derived from an EMBL/GenBank/DDBJ whole genome shotgun (WGS) entry which is preliminary data.</text>
</comment>
<name>A0A8B6FQ07_MYTGA</name>
<protein>
    <submittedName>
        <fullName evidence="1">Uncharacterized protein</fullName>
    </submittedName>
</protein>
<evidence type="ECO:0000313" key="1">
    <source>
        <dbReference type="EMBL" id="VDI51985.1"/>
    </source>
</evidence>
<organism evidence="1 2">
    <name type="scientific">Mytilus galloprovincialis</name>
    <name type="common">Mediterranean mussel</name>
    <dbReference type="NCBI Taxonomy" id="29158"/>
    <lineage>
        <taxon>Eukaryota</taxon>
        <taxon>Metazoa</taxon>
        <taxon>Spiralia</taxon>
        <taxon>Lophotrochozoa</taxon>
        <taxon>Mollusca</taxon>
        <taxon>Bivalvia</taxon>
        <taxon>Autobranchia</taxon>
        <taxon>Pteriomorphia</taxon>
        <taxon>Mytilida</taxon>
        <taxon>Mytiloidea</taxon>
        <taxon>Mytilidae</taxon>
        <taxon>Mytilinae</taxon>
        <taxon>Mytilus</taxon>
    </lineage>
</organism>
<keyword evidence="2" id="KW-1185">Reference proteome</keyword>
<dbReference type="EMBL" id="UYJE01007123">
    <property type="protein sequence ID" value="VDI51985.1"/>
    <property type="molecule type" value="Genomic_DNA"/>
</dbReference>
<reference evidence="1" key="1">
    <citation type="submission" date="2018-11" db="EMBL/GenBank/DDBJ databases">
        <authorList>
            <person name="Alioto T."/>
            <person name="Alioto T."/>
        </authorList>
    </citation>
    <scope>NUCLEOTIDE SEQUENCE</scope>
</reference>
<accession>A0A8B6FQ07</accession>
<dbReference type="Proteomes" id="UP000596742">
    <property type="component" value="Unassembled WGS sequence"/>
</dbReference>
<dbReference type="AlphaFoldDB" id="A0A8B6FQ07"/>
<dbReference type="OrthoDB" id="6137666at2759"/>
<proteinExistence type="predicted"/>
<evidence type="ECO:0000313" key="2">
    <source>
        <dbReference type="Proteomes" id="UP000596742"/>
    </source>
</evidence>
<sequence length="84" mass="9048">MNVNLIYLLGLGPGGSTSSGICSSVLGQKGEECDSSCGCESGYTCYRPMSGVCCPPMRCYDAAWVKQQQDHWANCRPPTCFFPP</sequence>
<gene>
    <name evidence="1" type="ORF">MGAL_10B073151</name>
</gene>